<proteinExistence type="predicted"/>
<dbReference type="Proteomes" id="UP000177111">
    <property type="component" value="Unassembled WGS sequence"/>
</dbReference>
<gene>
    <name evidence="1" type="ORF">A3I96_00435</name>
</gene>
<comment type="caution">
    <text evidence="1">The sequence shown here is derived from an EMBL/GenBank/DDBJ whole genome shotgun (WGS) entry which is preliminary data.</text>
</comment>
<protein>
    <submittedName>
        <fullName evidence="1">Uncharacterized protein</fullName>
    </submittedName>
</protein>
<dbReference type="EMBL" id="MGKT01000004">
    <property type="protein sequence ID" value="OGN31267.1"/>
    <property type="molecule type" value="Genomic_DNA"/>
</dbReference>
<dbReference type="AlphaFoldDB" id="A0A1F8H0T8"/>
<evidence type="ECO:0000313" key="2">
    <source>
        <dbReference type="Proteomes" id="UP000177111"/>
    </source>
</evidence>
<organism evidence="1 2">
    <name type="scientific">Candidatus Yanofskybacteria bacterium RIFCSPLOWO2_02_FULL_44_18</name>
    <dbReference type="NCBI Taxonomy" id="1802705"/>
    <lineage>
        <taxon>Bacteria</taxon>
        <taxon>Candidatus Yanofskyibacteriota</taxon>
    </lineage>
</organism>
<accession>A0A1F8H0T8</accession>
<sequence>MSQNLLYYINTRDSVKLNKILIVGEKTVIQRNRHEDYYPSRQFLWTPFLFLNKLLILLGKKSIAFQVINLEEFRKSLGKFGNKMAEDKIIELRELEDKVAEVIFKQWLRDKDRFKQPTETPVLWPKTMLK</sequence>
<evidence type="ECO:0000313" key="1">
    <source>
        <dbReference type="EMBL" id="OGN31267.1"/>
    </source>
</evidence>
<reference evidence="1 2" key="1">
    <citation type="journal article" date="2016" name="Nat. Commun.">
        <title>Thousands of microbial genomes shed light on interconnected biogeochemical processes in an aquifer system.</title>
        <authorList>
            <person name="Anantharaman K."/>
            <person name="Brown C.T."/>
            <person name="Hug L.A."/>
            <person name="Sharon I."/>
            <person name="Castelle C.J."/>
            <person name="Probst A.J."/>
            <person name="Thomas B.C."/>
            <person name="Singh A."/>
            <person name="Wilkins M.J."/>
            <person name="Karaoz U."/>
            <person name="Brodie E.L."/>
            <person name="Williams K.H."/>
            <person name="Hubbard S.S."/>
            <person name="Banfield J.F."/>
        </authorList>
    </citation>
    <scope>NUCLEOTIDE SEQUENCE [LARGE SCALE GENOMIC DNA]</scope>
</reference>
<name>A0A1F8H0T8_9BACT</name>